<dbReference type="InterPro" id="IPR036034">
    <property type="entry name" value="PDZ_sf"/>
</dbReference>
<dbReference type="PROSITE" id="PS50088">
    <property type="entry name" value="ANK_REPEAT"/>
    <property type="match status" value="3"/>
</dbReference>
<comment type="caution">
    <text evidence="4">The sequence shown here is derived from an EMBL/GenBank/DDBJ whole genome shotgun (WGS) entry which is preliminary data.</text>
</comment>
<feature type="region of interest" description="Disordered" evidence="2">
    <location>
        <begin position="560"/>
        <end position="601"/>
    </location>
</feature>
<dbReference type="PANTHER" id="PTHR24135:SF28">
    <property type="entry name" value="LD13733P"/>
    <property type="match status" value="1"/>
</dbReference>
<feature type="compositionally biased region" description="Pro residues" evidence="2">
    <location>
        <begin position="784"/>
        <end position="810"/>
    </location>
</feature>
<dbReference type="InterPro" id="IPR036770">
    <property type="entry name" value="Ankyrin_rpt-contain_sf"/>
</dbReference>
<dbReference type="InterPro" id="IPR001478">
    <property type="entry name" value="PDZ"/>
</dbReference>
<dbReference type="SUPFAM" id="SSF48403">
    <property type="entry name" value="Ankyrin repeat"/>
    <property type="match status" value="1"/>
</dbReference>
<dbReference type="GO" id="GO:0030160">
    <property type="term" value="F:synaptic receptor adaptor activity"/>
    <property type="evidence" value="ECO:0007669"/>
    <property type="project" value="TreeGrafter"/>
</dbReference>
<reference evidence="4" key="1">
    <citation type="submission" date="2019-05" db="EMBL/GenBank/DDBJ databases">
        <title>Annotation for the trematode Fasciolopsis buski.</title>
        <authorList>
            <person name="Choi Y.-J."/>
        </authorList>
    </citation>
    <scope>NUCLEOTIDE SEQUENCE</scope>
    <source>
        <strain evidence="4">HT</strain>
        <tissue evidence="4">Whole worm</tissue>
    </source>
</reference>
<dbReference type="Pfam" id="PF00023">
    <property type="entry name" value="Ank"/>
    <property type="match status" value="1"/>
</dbReference>
<feature type="compositionally biased region" description="Pro residues" evidence="2">
    <location>
        <begin position="296"/>
        <end position="307"/>
    </location>
</feature>
<keyword evidence="1" id="KW-0040">ANK repeat</keyword>
<dbReference type="InterPro" id="IPR051569">
    <property type="entry name" value="SHANK"/>
</dbReference>
<sequence>MIMALVAGGAHLDYRAADTMTPLHRAASFGNYEAIKVLLDLGQSPNTRDQFELTPLYYAVLNDTVALCVERLLYDHSVLGKSDEAGLQEIHQACRFGRVQHLETLLAYGADINSQTAKNGNTPLHICAFTGQESCARLLLFRGADRTLLNRAGHTAHQQAVLVENTAVADLIRTFQAKDVVPLRVNPKRNERRRSVHRIRPQQRCASLGRLSNYEKLSDTRTKNSGYEDNNNANDLSHSNTTDYGDYRMTSSVSGYCLDTMLLEDDHCDGLNNKLMFDSTGPYTVENGSTEHRSPQAPPPPPPPSLPSPTGQPQQNPKPGGVLLSRSTCNLRSDSGKQYGRNQVCLFDGDYSATVRVSKTNSFKIHPSEANRTGTGRLSTGQMSRPSLDHNWMQTSNSQLQHSLQQPENGSDTASIFSANSSIRGLHTSDSFTSATSQLQMLISGQGSILDLDTSNLPRVVVLQKGPRGFGFVVRGRRGVPGEFQPTLEVPALQYLEKVESGSAANRAGLKSGDFILEVNGTNVSTMSHEAVVQLIRNSGETLGMKVITVPATLSPSMSSMISLDQNHSSGTIRQSNGYSDPRSTQNSTSNELDCGSVYSTSTNGTVRPGIFGQQNQMQTVNDSAVSNLSDDQSLGIAFNFKTQTPAKPSAQLTSSVIPPPPPSKSPGFSRSSRTSPPPSSIPVSPVPPVPPPPTPPLSPKQLSPIVPPKPKTQKFPPPPPPHVLSSLSSDGEMGTLTHKNTEEQAFANNELSQLRKVQPKSSLGPVINGGPIDFKTSRAQSKPQPPPPPIPPTPVSTSIPPPPPLPPLLPSRLSSVSRSEIKPSPVQRNPSADGFDDDLPLPPPPDKCSGSQSPQSRAACPLMQSLLNRVNNAGPDGAGSFVDHLREAIERRRQKIEMNFSEEDEFDDDDTSRSIYGKSSRSQNSTFYTVGRQSSTPAPTVPPKPSQLTGATSPNRVINRVLVTPVPPENSFKAAAEKFHAKALARTIGLSNTIPPPDNFKDNSSQSTTASINSPIFSNIVNEEGPKYAGSTLGRTNGTSKMFYANGLRNQTSESTCNGNSDCRSIMNLR</sequence>
<dbReference type="CDD" id="cd06746">
    <property type="entry name" value="PDZ_SHANK1_3-like"/>
    <property type="match status" value="1"/>
</dbReference>
<feature type="compositionally biased region" description="Pro residues" evidence="2">
    <location>
        <begin position="676"/>
        <end position="699"/>
    </location>
</feature>
<evidence type="ECO:0000256" key="1">
    <source>
        <dbReference type="PROSITE-ProRule" id="PRU00023"/>
    </source>
</evidence>
<feature type="repeat" description="ANK" evidence="1">
    <location>
        <begin position="18"/>
        <end position="50"/>
    </location>
</feature>
<dbReference type="Gene3D" id="1.25.40.20">
    <property type="entry name" value="Ankyrin repeat-containing domain"/>
    <property type="match status" value="1"/>
</dbReference>
<dbReference type="SMART" id="SM00248">
    <property type="entry name" value="ANK"/>
    <property type="match status" value="4"/>
</dbReference>
<dbReference type="Pfam" id="PF00595">
    <property type="entry name" value="PDZ"/>
    <property type="match status" value="1"/>
</dbReference>
<dbReference type="GO" id="GO:0035255">
    <property type="term" value="F:ionotropic glutamate receptor binding"/>
    <property type="evidence" value="ECO:0007669"/>
    <property type="project" value="TreeGrafter"/>
</dbReference>
<dbReference type="AlphaFoldDB" id="A0A8E0VP96"/>
<gene>
    <name evidence="4" type="ORF">FBUS_00570</name>
</gene>
<accession>A0A8E0VP96</accession>
<dbReference type="GO" id="GO:0014069">
    <property type="term" value="C:postsynaptic density"/>
    <property type="evidence" value="ECO:0007669"/>
    <property type="project" value="TreeGrafter"/>
</dbReference>
<feature type="region of interest" description="Disordered" evidence="2">
    <location>
        <begin position="279"/>
        <end position="328"/>
    </location>
</feature>
<dbReference type="SUPFAM" id="SSF50156">
    <property type="entry name" value="PDZ domain-like"/>
    <property type="match status" value="1"/>
</dbReference>
<proteinExistence type="predicted"/>
<dbReference type="Gene3D" id="2.30.42.10">
    <property type="match status" value="1"/>
</dbReference>
<organism evidence="4 5">
    <name type="scientific">Fasciolopsis buskii</name>
    <dbReference type="NCBI Taxonomy" id="27845"/>
    <lineage>
        <taxon>Eukaryota</taxon>
        <taxon>Metazoa</taxon>
        <taxon>Spiralia</taxon>
        <taxon>Lophotrochozoa</taxon>
        <taxon>Platyhelminthes</taxon>
        <taxon>Trematoda</taxon>
        <taxon>Digenea</taxon>
        <taxon>Plagiorchiida</taxon>
        <taxon>Echinostomata</taxon>
        <taxon>Echinostomatoidea</taxon>
        <taxon>Fasciolidae</taxon>
        <taxon>Fasciolopsis</taxon>
    </lineage>
</organism>
<feature type="compositionally biased region" description="Low complexity" evidence="2">
    <location>
        <begin position="666"/>
        <end position="675"/>
    </location>
</feature>
<dbReference type="GO" id="GO:0045211">
    <property type="term" value="C:postsynaptic membrane"/>
    <property type="evidence" value="ECO:0007669"/>
    <property type="project" value="TreeGrafter"/>
</dbReference>
<feature type="repeat" description="ANK" evidence="1">
    <location>
        <begin position="85"/>
        <end position="117"/>
    </location>
</feature>
<evidence type="ECO:0000313" key="4">
    <source>
        <dbReference type="EMBL" id="KAA0199066.1"/>
    </source>
</evidence>
<feature type="region of interest" description="Disordered" evidence="2">
    <location>
        <begin position="991"/>
        <end position="1012"/>
    </location>
</feature>
<dbReference type="PROSITE" id="PS50106">
    <property type="entry name" value="PDZ"/>
    <property type="match status" value="1"/>
</dbReference>
<name>A0A8E0VP96_9TREM</name>
<dbReference type="SMART" id="SM00228">
    <property type="entry name" value="PDZ"/>
    <property type="match status" value="1"/>
</dbReference>
<dbReference type="GO" id="GO:0043197">
    <property type="term" value="C:dendritic spine"/>
    <property type="evidence" value="ECO:0007669"/>
    <property type="project" value="TreeGrafter"/>
</dbReference>
<dbReference type="PANTHER" id="PTHR24135">
    <property type="entry name" value="SH3 AND MULTIPLE ANKYRIN REPEAT DOMAINS PROTEIN"/>
    <property type="match status" value="1"/>
</dbReference>
<evidence type="ECO:0000259" key="3">
    <source>
        <dbReference type="PROSITE" id="PS50106"/>
    </source>
</evidence>
<dbReference type="Pfam" id="PF12796">
    <property type="entry name" value="Ank_2"/>
    <property type="match status" value="1"/>
</dbReference>
<feature type="domain" description="PDZ" evidence="3">
    <location>
        <begin position="460"/>
        <end position="551"/>
    </location>
</feature>
<feature type="region of interest" description="Disordered" evidence="2">
    <location>
        <begin position="397"/>
        <end position="416"/>
    </location>
</feature>
<feature type="compositionally biased region" description="Polar residues" evidence="2">
    <location>
        <begin position="914"/>
        <end position="939"/>
    </location>
</feature>
<keyword evidence="5" id="KW-1185">Reference proteome</keyword>
<feature type="compositionally biased region" description="Pro residues" evidence="2">
    <location>
        <begin position="706"/>
        <end position="723"/>
    </location>
</feature>
<dbReference type="EMBL" id="LUCM01001340">
    <property type="protein sequence ID" value="KAA0199066.1"/>
    <property type="molecule type" value="Genomic_DNA"/>
</dbReference>
<feature type="compositionally biased region" description="Polar residues" evidence="2">
    <location>
        <begin position="1003"/>
        <end position="1012"/>
    </location>
</feature>
<evidence type="ECO:0000256" key="2">
    <source>
        <dbReference type="SAM" id="MobiDB-lite"/>
    </source>
</evidence>
<dbReference type="Proteomes" id="UP000728185">
    <property type="component" value="Unassembled WGS sequence"/>
</dbReference>
<dbReference type="PROSITE" id="PS50297">
    <property type="entry name" value="ANK_REP_REGION"/>
    <property type="match status" value="3"/>
</dbReference>
<protein>
    <submittedName>
        <fullName evidence="4">Shank3 splice variant V</fullName>
    </submittedName>
</protein>
<feature type="repeat" description="ANK" evidence="1">
    <location>
        <begin position="119"/>
        <end position="151"/>
    </location>
</feature>
<feature type="compositionally biased region" description="Polar residues" evidence="2">
    <location>
        <begin position="223"/>
        <end position="245"/>
    </location>
</feature>
<feature type="region of interest" description="Disordered" evidence="2">
    <location>
        <begin position="903"/>
        <end position="954"/>
    </location>
</feature>
<feature type="region of interest" description="Disordered" evidence="2">
    <location>
        <begin position="646"/>
        <end position="863"/>
    </location>
</feature>
<feature type="region of interest" description="Disordered" evidence="2">
    <location>
        <begin position="210"/>
        <end position="245"/>
    </location>
</feature>
<dbReference type="OrthoDB" id="445896at2759"/>
<evidence type="ECO:0000313" key="5">
    <source>
        <dbReference type="Proteomes" id="UP000728185"/>
    </source>
</evidence>
<dbReference type="InterPro" id="IPR002110">
    <property type="entry name" value="Ankyrin_rpt"/>
</dbReference>